<dbReference type="Gene3D" id="2.40.10.170">
    <property type="match status" value="1"/>
</dbReference>
<dbReference type="PANTHER" id="PTHR38447">
    <property type="entry name" value="TRANSCRIPTION FACTOR YDEB-RELATED"/>
    <property type="match status" value="1"/>
</dbReference>
<dbReference type="InterPro" id="IPR042215">
    <property type="entry name" value="CarD-like_C"/>
</dbReference>
<dbReference type="InterPro" id="IPR003711">
    <property type="entry name" value="CarD-like/TRCF_RID"/>
</dbReference>
<name>A0A2Z4FFX9_9DELT</name>
<dbReference type="Gene3D" id="1.20.58.1290">
    <property type="entry name" value="CarD-like, C-terminal domain"/>
    <property type="match status" value="1"/>
</dbReference>
<dbReference type="InterPro" id="IPR048792">
    <property type="entry name" value="CarD_C"/>
</dbReference>
<dbReference type="Pfam" id="PF02559">
    <property type="entry name" value="CarD_TRCF_RID"/>
    <property type="match status" value="1"/>
</dbReference>
<gene>
    <name evidence="1" type="ORF">DN745_00120</name>
</gene>
<organism evidence="1 2">
    <name type="scientific">Bradymonas sediminis</name>
    <dbReference type="NCBI Taxonomy" id="1548548"/>
    <lineage>
        <taxon>Bacteria</taxon>
        <taxon>Deltaproteobacteria</taxon>
        <taxon>Bradymonadales</taxon>
        <taxon>Bradymonadaceae</taxon>
        <taxon>Bradymonas</taxon>
    </lineage>
</organism>
<dbReference type="GO" id="GO:0009303">
    <property type="term" value="P:rRNA transcription"/>
    <property type="evidence" value="ECO:0007669"/>
    <property type="project" value="TreeGrafter"/>
</dbReference>
<reference evidence="1 2" key="1">
    <citation type="submission" date="2018-06" db="EMBL/GenBank/DDBJ databases">
        <title>Lujinxingia sediminis gen. nov. sp. nov., a new facultative anaerobic member of the class Deltaproteobacteria, and proposal of Lujinxingaceae fam. nov.</title>
        <authorList>
            <person name="Guo L.-Y."/>
            <person name="Li C.-M."/>
            <person name="Wang S."/>
            <person name="Du Z.-J."/>
        </authorList>
    </citation>
    <scope>NUCLEOTIDE SEQUENCE [LARGE SCALE GENOMIC DNA]</scope>
    <source>
        <strain evidence="1 2">FA350</strain>
    </source>
</reference>
<dbReference type="KEGG" id="bsed:DN745_00120"/>
<dbReference type="SUPFAM" id="SSF141259">
    <property type="entry name" value="CarD-like"/>
    <property type="match status" value="1"/>
</dbReference>
<protein>
    <submittedName>
        <fullName evidence="1">CarD family transcriptional regulator</fullName>
    </submittedName>
</protein>
<sequence length="163" mass="18747">MTTEFKVGDRAVYPAQGVAEVVGIDTKEIMGTSQTFYVLRVLDSDKKLMIPIANVATVGLRNIINDEEVEEVYDILRERDVDLNTQTWNRRYRAYVEKVQTGSAFEIAEVLRDLNLLKFDKTLSFGERKMLDRARRLFVQELAIAKDATEEEIINELEHLFSA</sequence>
<dbReference type="AlphaFoldDB" id="A0A2Z4FFX9"/>
<dbReference type="EMBL" id="CP030032">
    <property type="protein sequence ID" value="AWV87822.1"/>
    <property type="molecule type" value="Genomic_DNA"/>
</dbReference>
<dbReference type="InterPro" id="IPR036101">
    <property type="entry name" value="CarD-like/TRCF_RID_sf"/>
</dbReference>
<proteinExistence type="predicted"/>
<dbReference type="Proteomes" id="UP000249799">
    <property type="component" value="Chromosome"/>
</dbReference>
<evidence type="ECO:0000313" key="2">
    <source>
        <dbReference type="Proteomes" id="UP000249799"/>
    </source>
</evidence>
<dbReference type="OrthoDB" id="9786074at2"/>
<keyword evidence="2" id="KW-1185">Reference proteome</keyword>
<dbReference type="RefSeq" id="WP_111331030.1">
    <property type="nucleotide sequence ID" value="NZ_CP030032.1"/>
</dbReference>
<evidence type="ECO:0000313" key="1">
    <source>
        <dbReference type="EMBL" id="AWV87822.1"/>
    </source>
</evidence>
<dbReference type="SMART" id="SM01058">
    <property type="entry name" value="CarD_TRCF"/>
    <property type="match status" value="1"/>
</dbReference>
<accession>A0A2Z4FFX9</accession>
<dbReference type="Pfam" id="PF21095">
    <property type="entry name" value="CarD_C"/>
    <property type="match status" value="1"/>
</dbReference>
<dbReference type="PANTHER" id="PTHR38447:SF1">
    <property type="entry name" value="RNA POLYMERASE-BINDING TRANSCRIPTION FACTOR CARD"/>
    <property type="match status" value="1"/>
</dbReference>
<dbReference type="InterPro" id="IPR052531">
    <property type="entry name" value="CarD-like_regulator"/>
</dbReference>